<evidence type="ECO:0000256" key="2">
    <source>
        <dbReference type="ARBA" id="ARBA00038251"/>
    </source>
</evidence>
<dbReference type="SMART" id="SM00028">
    <property type="entry name" value="TPR"/>
    <property type="match status" value="4"/>
</dbReference>
<organism evidence="5 6">
    <name type="scientific">Mycena pura</name>
    <dbReference type="NCBI Taxonomy" id="153505"/>
    <lineage>
        <taxon>Eukaryota</taxon>
        <taxon>Fungi</taxon>
        <taxon>Dikarya</taxon>
        <taxon>Basidiomycota</taxon>
        <taxon>Agaricomycotina</taxon>
        <taxon>Agaricomycetes</taxon>
        <taxon>Agaricomycetidae</taxon>
        <taxon>Agaricales</taxon>
        <taxon>Marasmiineae</taxon>
        <taxon>Mycenaceae</taxon>
        <taxon>Mycena</taxon>
    </lineage>
</organism>
<feature type="region of interest" description="Disordered" evidence="4">
    <location>
        <begin position="918"/>
        <end position="957"/>
    </location>
</feature>
<feature type="repeat" description="TPR" evidence="3">
    <location>
        <begin position="1004"/>
        <end position="1037"/>
    </location>
</feature>
<dbReference type="EMBL" id="JARJCW010000001">
    <property type="protein sequence ID" value="KAJ7230709.1"/>
    <property type="molecule type" value="Genomic_DNA"/>
</dbReference>
<feature type="compositionally biased region" description="Polar residues" evidence="4">
    <location>
        <begin position="842"/>
        <end position="852"/>
    </location>
</feature>
<evidence type="ECO:0000313" key="6">
    <source>
        <dbReference type="Proteomes" id="UP001219525"/>
    </source>
</evidence>
<dbReference type="PANTHER" id="PTHR23083">
    <property type="entry name" value="TETRATRICOPEPTIDE REPEAT PROTEIN, TPR"/>
    <property type="match status" value="1"/>
</dbReference>
<comment type="similarity">
    <text evidence="2">Belongs to the YPP1 family.</text>
</comment>
<accession>A0AAD6YVS7</accession>
<evidence type="ECO:0000256" key="3">
    <source>
        <dbReference type="PROSITE-ProRule" id="PRU00339"/>
    </source>
</evidence>
<name>A0AAD6YVS7_9AGAR</name>
<reference evidence="5" key="1">
    <citation type="submission" date="2023-03" db="EMBL/GenBank/DDBJ databases">
        <title>Massive genome expansion in bonnet fungi (Mycena s.s.) driven by repeated elements and novel gene families across ecological guilds.</title>
        <authorList>
            <consortium name="Lawrence Berkeley National Laboratory"/>
            <person name="Harder C.B."/>
            <person name="Miyauchi S."/>
            <person name="Viragh M."/>
            <person name="Kuo A."/>
            <person name="Thoen E."/>
            <person name="Andreopoulos B."/>
            <person name="Lu D."/>
            <person name="Skrede I."/>
            <person name="Drula E."/>
            <person name="Henrissat B."/>
            <person name="Morin E."/>
            <person name="Kohler A."/>
            <person name="Barry K."/>
            <person name="LaButti K."/>
            <person name="Morin E."/>
            <person name="Salamov A."/>
            <person name="Lipzen A."/>
            <person name="Mereny Z."/>
            <person name="Hegedus B."/>
            <person name="Baldrian P."/>
            <person name="Stursova M."/>
            <person name="Weitz H."/>
            <person name="Taylor A."/>
            <person name="Grigoriev I.V."/>
            <person name="Nagy L.G."/>
            <person name="Martin F."/>
            <person name="Kauserud H."/>
        </authorList>
    </citation>
    <scope>NUCLEOTIDE SEQUENCE</scope>
    <source>
        <strain evidence="5">9144</strain>
    </source>
</reference>
<feature type="compositionally biased region" description="Polar residues" evidence="4">
    <location>
        <begin position="793"/>
        <end position="803"/>
    </location>
</feature>
<evidence type="ECO:0000313" key="5">
    <source>
        <dbReference type="EMBL" id="KAJ7230709.1"/>
    </source>
</evidence>
<evidence type="ECO:0008006" key="7">
    <source>
        <dbReference type="Google" id="ProtNLM"/>
    </source>
</evidence>
<dbReference type="InterPro" id="IPR019734">
    <property type="entry name" value="TPR_rpt"/>
</dbReference>
<evidence type="ECO:0000256" key="1">
    <source>
        <dbReference type="ARBA" id="ARBA00002550"/>
    </source>
</evidence>
<comment type="caution">
    <text evidence="5">The sequence shown here is derived from an EMBL/GenBank/DDBJ whole genome shotgun (WGS) entry which is preliminary data.</text>
</comment>
<dbReference type="Gene3D" id="1.25.40.10">
    <property type="entry name" value="Tetratricopeptide repeat domain"/>
    <property type="match status" value="2"/>
</dbReference>
<keyword evidence="3" id="KW-0802">TPR repeat</keyword>
<sequence length="1132" mass="124993">MSGKDKYYWSQLRAVLTAGQWAAQFPAKTPSGTALSWSELFRKFNKHCTGHRDVAEVASQTQALALLLAANSKDQDMDDPPETGEYMLELGDVCMLPEERVAEATAGYEILKKLESSNFDTLNFALAYYAYALGNPSECLSYLQKVPNASHTNKHIPVQGTTRSTTLFLQIAASASAEPSISSVGGSHSSDLAATSSDMTDARAWALTESLRSICLQGMSNEKLYPSEPDKALVGYCAALPLLSMMESEIVSNAVPISASGKLNFASFTRFRELWRWVECTIWRAVAVGARVCDINREDTQNILWTWFMHYSTCSAYWPSNFRTMQRCTISVLYIRALVLRNRTAFPPADISKPPPWLHTARSVIQDYRAILSVCTRFPRAGQRNIKVEEFVDLCVAVWEASGAVGDYTGWVLWWATRMTFNSFRILRHMTRLLHVSGDTPLAKRTLKLYVQIVGKAWQASNVGTTEDTDSNRDWVETLVAGSRMLCKSASLAEGMDNVREAGRLLTLARTRLDLKDVALVAAFDLAEGVWISVMALQERDPHSRPKRLADAHTLFLKAVEAHPTPSGYYHLALSFARPGRTYDLEQAIVNAGLAVEGDPKEIRYWHLIGLLLAASEQWKAAEEILDRGAEIGEPAPDDVVANEGENSEFLTSGTNRRAIDGLPASESTHPVMKRASVPPPPPVYLLDKFEPGMPLAATLLLPVVDHPAPSRQELFEYSLQLRMTQVALTEHVEGAEGASEKWLEVFQWIAERRGLAAAAESGRPQAMNNLKSPSELVLSVSRSSHEKGSADPPQQQNASVSSPDDAHLVPPGAITIMILPATPDDTVSEQRLTDKIKTSEEQPNGTLNRSLSVDRVDGDTSKSKKMQKLKNRVNKGQARISTISKRIGNGVVRPGSLRRSNSTPDFHAVLRQTSYQASSIHSRRRMGSLMRRDSTTLSESPLPPPPPAVLSTTQSKWDHTSARETRLESDLWVMSAATFRRLGKIEQAKGAIQEAEVKDEGNPAVWVQLGLYHVALGQTQHAIDAFQKALFIDPDDVPASVHLCRLHLSPETSSLTAEDKVDPNSVDLVAGMLAHLAQGPGWDVPEVWYFLAKAYGMQDRKDRERECLSLALQLSEQRGVREVASAVGWCI</sequence>
<dbReference type="SUPFAM" id="SSF48452">
    <property type="entry name" value="TPR-like"/>
    <property type="match status" value="2"/>
</dbReference>
<dbReference type="PROSITE" id="PS50005">
    <property type="entry name" value="TPR"/>
    <property type="match status" value="1"/>
</dbReference>
<gene>
    <name evidence="5" type="ORF">GGX14DRAFT_411864</name>
</gene>
<protein>
    <recommendedName>
        <fullName evidence="7">TPR-like protein</fullName>
    </recommendedName>
</protein>
<dbReference type="Pfam" id="PF13181">
    <property type="entry name" value="TPR_8"/>
    <property type="match status" value="1"/>
</dbReference>
<comment type="function">
    <text evidence="1">Involved in endocytosis.</text>
</comment>
<keyword evidence="6" id="KW-1185">Reference proteome</keyword>
<dbReference type="AlphaFoldDB" id="A0AAD6YVS7"/>
<dbReference type="PANTHER" id="PTHR23083:SF464">
    <property type="entry name" value="TETRATRICOPEPTIDE REPEAT DOMAIN 7, ISOFORM A"/>
    <property type="match status" value="1"/>
</dbReference>
<dbReference type="PROSITE" id="PS50293">
    <property type="entry name" value="TPR_REGION"/>
    <property type="match status" value="1"/>
</dbReference>
<feature type="region of interest" description="Disordered" evidence="4">
    <location>
        <begin position="777"/>
        <end position="878"/>
    </location>
</feature>
<feature type="compositionally biased region" description="Basic and acidic residues" evidence="4">
    <location>
        <begin position="853"/>
        <end position="863"/>
    </location>
</feature>
<evidence type="ECO:0000256" key="4">
    <source>
        <dbReference type="SAM" id="MobiDB-lite"/>
    </source>
</evidence>
<proteinExistence type="inferred from homology"/>
<dbReference type="Proteomes" id="UP001219525">
    <property type="component" value="Unassembled WGS sequence"/>
</dbReference>
<dbReference type="InterPro" id="IPR011990">
    <property type="entry name" value="TPR-like_helical_dom_sf"/>
</dbReference>
<feature type="compositionally biased region" description="Basic residues" evidence="4">
    <location>
        <begin position="864"/>
        <end position="874"/>
    </location>
</feature>
<feature type="compositionally biased region" description="Basic and acidic residues" evidence="4">
    <location>
        <begin position="832"/>
        <end position="841"/>
    </location>
</feature>
<dbReference type="InterPro" id="IPR051722">
    <property type="entry name" value="Endocytosis_PI4K-reg_protein"/>
</dbReference>